<dbReference type="InterPro" id="IPR007995">
    <property type="entry name" value="DUF742"/>
</dbReference>
<comment type="caution">
    <text evidence="2">The sequence shown here is derived from an EMBL/GenBank/DDBJ whole genome shotgun (WGS) entry which is preliminary data.</text>
</comment>
<organism evidence="2 3">
    <name type="scientific">Wenjunlia vitaminophila</name>
    <name type="common">Streptomyces vitaminophilus</name>
    <dbReference type="NCBI Taxonomy" id="76728"/>
    <lineage>
        <taxon>Bacteria</taxon>
        <taxon>Bacillati</taxon>
        <taxon>Actinomycetota</taxon>
        <taxon>Actinomycetes</taxon>
        <taxon>Kitasatosporales</taxon>
        <taxon>Streptomycetaceae</taxon>
        <taxon>Wenjunlia</taxon>
    </lineage>
</organism>
<sequence length="126" mass="13589">METDGNRAWSQVDQQDVRPYMVTGGRTRPRHTMRLVSLLAPGSSPPADPLPPEAEQAVALCRDEPRSVAELAGHLGLPVQVTKVILSDLLDADVLSIQISETSPSRDVNALEALLVGLRKKFPDAA</sequence>
<name>A0A0T6LND0_WENVI</name>
<dbReference type="PANTHER" id="PTHR36221:SF1">
    <property type="entry name" value="DUF742 DOMAIN-CONTAINING PROTEIN"/>
    <property type="match status" value="1"/>
</dbReference>
<keyword evidence="3" id="KW-1185">Reference proteome</keyword>
<gene>
    <name evidence="2" type="ORF">AQ490_06900</name>
</gene>
<reference evidence="2 3" key="1">
    <citation type="submission" date="2015-10" db="EMBL/GenBank/DDBJ databases">
        <title>Draft genome sequence of pyrrolomycin-producing Streptomyces vitaminophilus.</title>
        <authorList>
            <person name="Graham D.E."/>
            <person name="Mahan K.M."/>
            <person name="Klingeman D.M."/>
            <person name="Hettich R.L."/>
            <person name="Parry R.J."/>
        </authorList>
    </citation>
    <scope>NUCLEOTIDE SEQUENCE [LARGE SCALE GENOMIC DNA]</scope>
    <source>
        <strain evidence="2 3">ATCC 31673</strain>
    </source>
</reference>
<proteinExistence type="predicted"/>
<dbReference type="RefSeq" id="WP_018386209.1">
    <property type="nucleotide sequence ID" value="NZ_LLZU01000036.1"/>
</dbReference>
<dbReference type="OrthoDB" id="4232655at2"/>
<dbReference type="EMBL" id="LLZU01000036">
    <property type="protein sequence ID" value="KRV47614.1"/>
    <property type="molecule type" value="Genomic_DNA"/>
</dbReference>
<feature type="region of interest" description="Disordered" evidence="1">
    <location>
        <begin position="1"/>
        <end position="26"/>
    </location>
</feature>
<protein>
    <recommendedName>
        <fullName evidence="4">DUF742 domain-containing protein</fullName>
    </recommendedName>
</protein>
<evidence type="ECO:0000313" key="2">
    <source>
        <dbReference type="EMBL" id="KRV47614.1"/>
    </source>
</evidence>
<dbReference type="Proteomes" id="UP000050867">
    <property type="component" value="Unassembled WGS sequence"/>
</dbReference>
<evidence type="ECO:0008006" key="4">
    <source>
        <dbReference type="Google" id="ProtNLM"/>
    </source>
</evidence>
<dbReference type="Pfam" id="PF05331">
    <property type="entry name" value="DUF742"/>
    <property type="match status" value="1"/>
</dbReference>
<dbReference type="PANTHER" id="PTHR36221">
    <property type="entry name" value="DUF742 DOMAIN-CONTAINING PROTEIN"/>
    <property type="match status" value="1"/>
</dbReference>
<dbReference type="STRING" id="76728.AQ490_06900"/>
<accession>A0A0T6LND0</accession>
<evidence type="ECO:0000313" key="3">
    <source>
        <dbReference type="Proteomes" id="UP000050867"/>
    </source>
</evidence>
<dbReference type="AlphaFoldDB" id="A0A0T6LND0"/>
<evidence type="ECO:0000256" key="1">
    <source>
        <dbReference type="SAM" id="MobiDB-lite"/>
    </source>
</evidence>